<gene>
    <name evidence="1" type="ORF">AVEN_203151_1</name>
</gene>
<evidence type="ECO:0000313" key="2">
    <source>
        <dbReference type="Proteomes" id="UP000499080"/>
    </source>
</evidence>
<dbReference type="EMBL" id="BGPR01000193">
    <property type="protein sequence ID" value="GBM03569.1"/>
    <property type="molecule type" value="Genomic_DNA"/>
</dbReference>
<accession>A0A4Y2CHA4</accession>
<proteinExistence type="predicted"/>
<sequence length="197" mass="22235">MGSLEPPSPLSPDLAPNLGYKHLSGTRCSSNSVVKPAAESWLNGQRRDFCQAGLNKLVLRSDKCLNSFELNQNSSKQKSKPSVHRNLQAKCNRITRVYTLLMVMGRVPRNNVKLNVRLNLTKMVRALRNNTKMRVIRKLRELASHVNDFLRLDSAPIQYVELNALRKLYEPTASPLKDFPSISTRLIQVLMGTAPKI</sequence>
<reference evidence="1 2" key="1">
    <citation type="journal article" date="2019" name="Sci. Rep.">
        <title>Orb-weaving spider Araneus ventricosus genome elucidates the spidroin gene catalogue.</title>
        <authorList>
            <person name="Kono N."/>
            <person name="Nakamura H."/>
            <person name="Ohtoshi R."/>
            <person name="Moran D.A.P."/>
            <person name="Shinohara A."/>
            <person name="Yoshida Y."/>
            <person name="Fujiwara M."/>
            <person name="Mori M."/>
            <person name="Tomita M."/>
            <person name="Arakawa K."/>
        </authorList>
    </citation>
    <scope>NUCLEOTIDE SEQUENCE [LARGE SCALE GENOMIC DNA]</scope>
</reference>
<evidence type="ECO:0000313" key="1">
    <source>
        <dbReference type="EMBL" id="GBM03569.1"/>
    </source>
</evidence>
<keyword evidence="2" id="KW-1185">Reference proteome</keyword>
<protein>
    <submittedName>
        <fullName evidence="1">Uncharacterized protein</fullName>
    </submittedName>
</protein>
<dbReference type="Proteomes" id="UP000499080">
    <property type="component" value="Unassembled WGS sequence"/>
</dbReference>
<name>A0A4Y2CHA4_ARAVE</name>
<comment type="caution">
    <text evidence="1">The sequence shown here is derived from an EMBL/GenBank/DDBJ whole genome shotgun (WGS) entry which is preliminary data.</text>
</comment>
<organism evidence="1 2">
    <name type="scientific">Araneus ventricosus</name>
    <name type="common">Orbweaver spider</name>
    <name type="synonym">Epeira ventricosa</name>
    <dbReference type="NCBI Taxonomy" id="182803"/>
    <lineage>
        <taxon>Eukaryota</taxon>
        <taxon>Metazoa</taxon>
        <taxon>Ecdysozoa</taxon>
        <taxon>Arthropoda</taxon>
        <taxon>Chelicerata</taxon>
        <taxon>Arachnida</taxon>
        <taxon>Araneae</taxon>
        <taxon>Araneomorphae</taxon>
        <taxon>Entelegynae</taxon>
        <taxon>Araneoidea</taxon>
        <taxon>Araneidae</taxon>
        <taxon>Araneus</taxon>
    </lineage>
</organism>
<dbReference type="AlphaFoldDB" id="A0A4Y2CHA4"/>